<dbReference type="Proteomes" id="UP001383192">
    <property type="component" value="Unassembled WGS sequence"/>
</dbReference>
<dbReference type="InterPro" id="IPR001810">
    <property type="entry name" value="F-box_dom"/>
</dbReference>
<evidence type="ECO:0000259" key="1">
    <source>
        <dbReference type="PROSITE" id="PS50181"/>
    </source>
</evidence>
<dbReference type="PROSITE" id="PS50181">
    <property type="entry name" value="FBOX"/>
    <property type="match status" value="1"/>
</dbReference>
<comment type="caution">
    <text evidence="2">The sequence shown here is derived from an EMBL/GenBank/DDBJ whole genome shotgun (WGS) entry which is preliminary data.</text>
</comment>
<reference evidence="2 3" key="1">
    <citation type="submission" date="2024-01" db="EMBL/GenBank/DDBJ databases">
        <title>A draft genome for a cacao thread blight-causing isolate of Paramarasmius palmivorus.</title>
        <authorList>
            <person name="Baruah I.K."/>
            <person name="Bukari Y."/>
            <person name="Amoako-Attah I."/>
            <person name="Meinhardt L.W."/>
            <person name="Bailey B.A."/>
            <person name="Cohen S.P."/>
        </authorList>
    </citation>
    <scope>NUCLEOTIDE SEQUENCE [LARGE SCALE GENOMIC DNA]</scope>
    <source>
        <strain evidence="2 3">GH-12</strain>
    </source>
</reference>
<name>A0AAW0BV92_9AGAR</name>
<gene>
    <name evidence="2" type="ORF">VNI00_014039</name>
</gene>
<feature type="domain" description="F-box" evidence="1">
    <location>
        <begin position="1"/>
        <end position="44"/>
    </location>
</feature>
<sequence>MTLGRLPPTTHDFIFRDLSVRDLRNLSKVNKTANDAVKKFYQRALRVENVLSPFFTHEEIRRFRILQFTIGFLIAGSTALSFFERAVYPESDLDLYVDSRYTVFLTDFLISAGFTFHPIRTEHKRQPADITDALEEMEQKLQRLIEEDGLDDDHEYRWTAIAEVFQFSRNGKSIQVIASGKESLGSPLHIVFDYHSTVVMNVIGYTHAVSFYPKTTFIDRVTVVNSIATARRDQGPPRAKYEARGWQIRKTLDAADTFDRNSELGKLDRAIGDEHCWTVPLQPVAEFVPSDMRLGEAYMLFANSWSNEHKDRKSVAVKARPFFLPSLTQSYCLSKRVFSYASSNFRARVSTDPATKYIDALFANFVNTAVQQPVKQSKKDAFVVELLGAAFRASRKQFPALETTHQVSSLQGQCLQEFLQDLISEELGLPKFIFRFAQNCNGALWTNVDVYLPLSYVPNGGGLVVDEDRRSLLRGHKINLEIKIANAVHDSLSIEFPSVVQDD</sequence>
<accession>A0AAW0BV92</accession>
<proteinExistence type="predicted"/>
<dbReference type="AlphaFoldDB" id="A0AAW0BV92"/>
<evidence type="ECO:0000313" key="2">
    <source>
        <dbReference type="EMBL" id="KAK7030454.1"/>
    </source>
</evidence>
<protein>
    <recommendedName>
        <fullName evidence="1">F-box domain-containing protein</fullName>
    </recommendedName>
</protein>
<evidence type="ECO:0000313" key="3">
    <source>
        <dbReference type="Proteomes" id="UP001383192"/>
    </source>
</evidence>
<organism evidence="2 3">
    <name type="scientific">Paramarasmius palmivorus</name>
    <dbReference type="NCBI Taxonomy" id="297713"/>
    <lineage>
        <taxon>Eukaryota</taxon>
        <taxon>Fungi</taxon>
        <taxon>Dikarya</taxon>
        <taxon>Basidiomycota</taxon>
        <taxon>Agaricomycotina</taxon>
        <taxon>Agaricomycetes</taxon>
        <taxon>Agaricomycetidae</taxon>
        <taxon>Agaricales</taxon>
        <taxon>Marasmiineae</taxon>
        <taxon>Marasmiaceae</taxon>
        <taxon>Paramarasmius</taxon>
    </lineage>
</organism>
<keyword evidence="3" id="KW-1185">Reference proteome</keyword>
<dbReference type="EMBL" id="JAYKXP010000075">
    <property type="protein sequence ID" value="KAK7030454.1"/>
    <property type="molecule type" value="Genomic_DNA"/>
</dbReference>